<organism evidence="3 4">
    <name type="scientific">Ferrigenium kumadai</name>
    <dbReference type="NCBI Taxonomy" id="1682490"/>
    <lineage>
        <taxon>Bacteria</taxon>
        <taxon>Pseudomonadati</taxon>
        <taxon>Pseudomonadota</taxon>
        <taxon>Betaproteobacteria</taxon>
        <taxon>Nitrosomonadales</taxon>
        <taxon>Gallionellaceae</taxon>
        <taxon>Ferrigenium</taxon>
    </lineage>
</organism>
<dbReference type="AlphaFoldDB" id="A0AAN1VYR8"/>
<keyword evidence="1" id="KW-0472">Membrane</keyword>
<dbReference type="Pfam" id="PF14341">
    <property type="entry name" value="PilX_N"/>
    <property type="match status" value="1"/>
</dbReference>
<proteinExistence type="predicted"/>
<dbReference type="KEGG" id="fku:FGKAn22_00230"/>
<feature type="domain" description="Type 4 fimbrial biogenesis protein PilX N-terminal" evidence="2">
    <location>
        <begin position="17"/>
        <end position="65"/>
    </location>
</feature>
<evidence type="ECO:0000259" key="2">
    <source>
        <dbReference type="Pfam" id="PF14341"/>
    </source>
</evidence>
<reference evidence="3 4" key="1">
    <citation type="submission" date="2019-03" db="EMBL/GenBank/DDBJ databases">
        <title>Complete genome sequence of Ferrigenium kumadai strain An22, a microaerophilic iron-oxidizing bacterium isolated from a paddy field soil.</title>
        <authorList>
            <person name="Watanabe T."/>
            <person name="Asakawa S."/>
        </authorList>
    </citation>
    <scope>NUCLEOTIDE SEQUENCE [LARGE SCALE GENOMIC DNA]</scope>
    <source>
        <strain evidence="3 4">An22</strain>
    </source>
</reference>
<evidence type="ECO:0000256" key="1">
    <source>
        <dbReference type="SAM" id="Phobius"/>
    </source>
</evidence>
<accession>A0AAN1VYR8</accession>
<keyword evidence="1" id="KW-1133">Transmembrane helix</keyword>
<gene>
    <name evidence="3" type="ORF">FGKAn22_00230</name>
</gene>
<evidence type="ECO:0000313" key="3">
    <source>
        <dbReference type="EMBL" id="BBI98330.1"/>
    </source>
</evidence>
<keyword evidence="4" id="KW-1185">Reference proteome</keyword>
<dbReference type="Proteomes" id="UP001319121">
    <property type="component" value="Chromosome"/>
</dbReference>
<protein>
    <recommendedName>
        <fullName evidence="2">Type 4 fimbrial biogenesis protein PilX N-terminal domain-containing protein</fullName>
    </recommendedName>
</protein>
<sequence length="184" mass="19641">MGMQYAFRFNPFHRQTGSTLIISLIILIILMLLGVTAMTVSDTQYKLAGNLQFEDAALNNAEAAVTTAESWLSSATGGTANIRNAGFTTYDSAATAHLYPTGTAPAPLTLDWSDSNSVQVGDNSRRYFIELVSVNSRLLGSSQAIGGRSSAGCNQTNTYLINARGTSARGTTKFIQSYFSVLSC</sequence>
<dbReference type="EMBL" id="AP019536">
    <property type="protein sequence ID" value="BBI98330.1"/>
    <property type="molecule type" value="Genomic_DNA"/>
</dbReference>
<dbReference type="InterPro" id="IPR025746">
    <property type="entry name" value="PilX_N_dom"/>
</dbReference>
<feature type="transmembrane region" description="Helical" evidence="1">
    <location>
        <begin position="20"/>
        <end position="40"/>
    </location>
</feature>
<evidence type="ECO:0000313" key="4">
    <source>
        <dbReference type="Proteomes" id="UP001319121"/>
    </source>
</evidence>
<name>A0AAN1VYR8_9PROT</name>
<keyword evidence="1" id="KW-0812">Transmembrane</keyword>